<dbReference type="AlphaFoldDB" id="A0A161YZU4"/>
<evidence type="ECO:0000313" key="6">
    <source>
        <dbReference type="EMBL" id="KZN68886.1"/>
    </source>
</evidence>
<dbReference type="SUPFAM" id="SSF53474">
    <property type="entry name" value="alpha/beta-Hydrolases"/>
    <property type="match status" value="1"/>
</dbReference>
<dbReference type="EMBL" id="AUXX01000007">
    <property type="protein sequence ID" value="KZN68886.1"/>
    <property type="molecule type" value="Genomic_DNA"/>
</dbReference>
<comment type="caution">
    <text evidence="6">The sequence shown here is derived from an EMBL/GenBank/DDBJ whole genome shotgun (WGS) entry which is preliminary data.</text>
</comment>
<evidence type="ECO:0000256" key="2">
    <source>
        <dbReference type="ARBA" id="ARBA00022490"/>
    </source>
</evidence>
<evidence type="ECO:0000313" key="7">
    <source>
        <dbReference type="Proteomes" id="UP000076661"/>
    </source>
</evidence>
<dbReference type="InterPro" id="IPR050266">
    <property type="entry name" value="AB_hydrolase_sf"/>
</dbReference>
<dbReference type="NCBIfam" id="TIGR01738">
    <property type="entry name" value="bioH"/>
    <property type="match status" value="1"/>
</dbReference>
<dbReference type="Gene3D" id="3.40.50.1820">
    <property type="entry name" value="alpha/beta hydrolase"/>
    <property type="match status" value="1"/>
</dbReference>
<organism evidence="6 7">
    <name type="scientific">Pseudoalteromonas luteoviolacea S4060-1</name>
    <dbReference type="NCBI Taxonomy" id="1365257"/>
    <lineage>
        <taxon>Bacteria</taxon>
        <taxon>Pseudomonadati</taxon>
        <taxon>Pseudomonadota</taxon>
        <taxon>Gammaproteobacteria</taxon>
        <taxon>Alteromonadales</taxon>
        <taxon>Pseudoalteromonadaceae</taxon>
        <taxon>Pseudoalteromonas</taxon>
    </lineage>
</organism>
<dbReference type="RefSeq" id="WP_063380258.1">
    <property type="nucleotide sequence ID" value="NZ_AUXX01000007.1"/>
</dbReference>
<dbReference type="GO" id="GO:0016020">
    <property type="term" value="C:membrane"/>
    <property type="evidence" value="ECO:0007669"/>
    <property type="project" value="TreeGrafter"/>
</dbReference>
<dbReference type="InterPro" id="IPR029058">
    <property type="entry name" value="AB_hydrolase_fold"/>
</dbReference>
<keyword evidence="3" id="KW-0093">Biotin biosynthesis</keyword>
<evidence type="ECO:0000256" key="1">
    <source>
        <dbReference type="ARBA" id="ARBA00022487"/>
    </source>
</evidence>
<proteinExistence type="predicted"/>
<dbReference type="Proteomes" id="UP000076661">
    <property type="component" value="Unassembled WGS sequence"/>
</dbReference>
<keyword evidence="4" id="KW-0378">Hydrolase</keyword>
<dbReference type="InterPro" id="IPR010076">
    <property type="entry name" value="BioH"/>
</dbReference>
<dbReference type="PANTHER" id="PTHR43798">
    <property type="entry name" value="MONOACYLGLYCEROL LIPASE"/>
    <property type="match status" value="1"/>
</dbReference>
<sequence length="245" mass="26870">MQNEVVLLHGWGMNKQVWQLIEAELAVELKRPVRALNLPGFGGELLPEAQYDLDSLIDSIDKLIQPNSVVVGWSLGGLVATKLAAKRPEKVSNLVLVSSNVQFCESGMWPGIKPDVLAQFKVQLAKNSHKTIERFLAIQAMGSEHAKADIKQIKTLLLQAPEPSDIALSAGLDILQNADLRDEFSSITCPIAGVFGRLDALVPVQVVDELSKLNGGFNYKILPKASHAPFISHRQEFITYLKSVL</sequence>
<dbReference type="Pfam" id="PF12697">
    <property type="entry name" value="Abhydrolase_6"/>
    <property type="match status" value="1"/>
</dbReference>
<feature type="domain" description="AB hydrolase-1" evidence="5">
    <location>
        <begin position="5"/>
        <end position="237"/>
    </location>
</feature>
<evidence type="ECO:0000259" key="5">
    <source>
        <dbReference type="Pfam" id="PF12697"/>
    </source>
</evidence>
<dbReference type="PATRIC" id="fig|1365257.3.peg.1053"/>
<dbReference type="InterPro" id="IPR000073">
    <property type="entry name" value="AB_hydrolase_1"/>
</dbReference>
<name>A0A161YZU4_9GAMM</name>
<keyword evidence="1" id="KW-0719">Serine esterase</keyword>
<evidence type="ECO:0000256" key="3">
    <source>
        <dbReference type="ARBA" id="ARBA00022756"/>
    </source>
</evidence>
<evidence type="ECO:0000256" key="4">
    <source>
        <dbReference type="ARBA" id="ARBA00022801"/>
    </source>
</evidence>
<keyword evidence="2" id="KW-0963">Cytoplasm</keyword>
<protein>
    <recommendedName>
        <fullName evidence="5">AB hydrolase-1 domain-containing protein</fullName>
    </recommendedName>
</protein>
<accession>A0A161YZU4</accession>
<dbReference type="GO" id="GO:0009102">
    <property type="term" value="P:biotin biosynthetic process"/>
    <property type="evidence" value="ECO:0007669"/>
    <property type="project" value="UniProtKB-KW"/>
</dbReference>
<dbReference type="GO" id="GO:0052689">
    <property type="term" value="F:carboxylic ester hydrolase activity"/>
    <property type="evidence" value="ECO:0007669"/>
    <property type="project" value="UniProtKB-KW"/>
</dbReference>
<gene>
    <name evidence="6" type="ORF">N478_13255</name>
</gene>
<dbReference type="PANTHER" id="PTHR43798:SF31">
    <property type="entry name" value="AB HYDROLASE SUPERFAMILY PROTEIN YCLE"/>
    <property type="match status" value="1"/>
</dbReference>
<reference evidence="6 7" key="1">
    <citation type="submission" date="2013-07" db="EMBL/GenBank/DDBJ databases">
        <title>Comparative Genomic and Metabolomic Analysis of Twelve Strains of Pseudoalteromonas luteoviolacea.</title>
        <authorList>
            <person name="Vynne N.G."/>
            <person name="Mansson M."/>
            <person name="Gram L."/>
        </authorList>
    </citation>
    <scope>NUCLEOTIDE SEQUENCE [LARGE SCALE GENOMIC DNA]</scope>
    <source>
        <strain evidence="6 7">S4060-1</strain>
    </source>
</reference>